<feature type="transmembrane region" description="Helical" evidence="6">
    <location>
        <begin position="302"/>
        <end position="320"/>
    </location>
</feature>
<feature type="transmembrane region" description="Helical" evidence="6">
    <location>
        <begin position="359"/>
        <end position="380"/>
    </location>
</feature>
<dbReference type="PANTHER" id="PTHR23521:SF2">
    <property type="entry name" value="TRANSPORTER MFS SUPERFAMILY"/>
    <property type="match status" value="1"/>
</dbReference>
<evidence type="ECO:0000313" key="8">
    <source>
        <dbReference type="EMBL" id="RAP74588.1"/>
    </source>
</evidence>
<dbReference type="Gene3D" id="1.20.1250.20">
    <property type="entry name" value="MFS general substrate transporter like domains"/>
    <property type="match status" value="2"/>
</dbReference>
<feature type="transmembrane region" description="Helical" evidence="6">
    <location>
        <begin position="193"/>
        <end position="214"/>
    </location>
</feature>
<proteinExistence type="predicted"/>
<keyword evidence="4 6" id="KW-1133">Transmembrane helix</keyword>
<evidence type="ECO:0000259" key="7">
    <source>
        <dbReference type="PROSITE" id="PS50850"/>
    </source>
</evidence>
<keyword evidence="5 6" id="KW-0472">Membrane</keyword>
<evidence type="ECO:0000256" key="6">
    <source>
        <dbReference type="SAM" id="Phobius"/>
    </source>
</evidence>
<feature type="domain" description="Major facilitator superfamily (MFS) profile" evidence="7">
    <location>
        <begin position="233"/>
        <end position="412"/>
    </location>
</feature>
<accession>A0A328TVQ5</accession>
<feature type="transmembrane region" description="Helical" evidence="6">
    <location>
        <begin position="105"/>
        <end position="127"/>
    </location>
</feature>
<sequence length="412" mass="44677">MTGIAAFNGAVQGRCGPSRCPHRSGPLFSRVRSSMEKSRLIIYIVVCFIASVHLGVVIPLFAFISHDLKLSSALAGVVAAMLPLGGLTVNFFSERVVRRIGFQRTMLIGILLQIVLLLALIAAPYSIALWIVVRYLLGMSFSLIFMPPQVSIGIELKTRKAFFVSMLGVVFGLGLTAGPLLTNLKAVDVRLPLIAVVVLYVGILAAVMQIRNTFLPASDHHAGSVSRLRILKRIWVAMLPAILFGFCEICLTAIFPMEARDRGFSEAQTSLILSLFPLSALAGQLPAAMLSDKFGPRKIAPYLYAGAAAAFVLPFLHYSFVSLLAASIMCGLMIGHGYYFSVSYVNAMTDKDTVVRANILIEASYNLFTVVVPLAVGVYLQQAGSTTVFMPLLAFSAMALAAHFVSQIRFRY</sequence>
<gene>
    <name evidence="8" type="ORF">DL346_21245</name>
</gene>
<dbReference type="Proteomes" id="UP000249260">
    <property type="component" value="Unassembled WGS sequence"/>
</dbReference>
<feature type="transmembrane region" description="Helical" evidence="6">
    <location>
        <begin position="234"/>
        <end position="255"/>
    </location>
</feature>
<dbReference type="SUPFAM" id="SSF103473">
    <property type="entry name" value="MFS general substrate transporter"/>
    <property type="match status" value="1"/>
</dbReference>
<dbReference type="GO" id="GO:0022857">
    <property type="term" value="F:transmembrane transporter activity"/>
    <property type="evidence" value="ECO:0007669"/>
    <property type="project" value="InterPro"/>
</dbReference>
<dbReference type="GO" id="GO:0005886">
    <property type="term" value="C:plasma membrane"/>
    <property type="evidence" value="ECO:0007669"/>
    <property type="project" value="UniProtKB-SubCell"/>
</dbReference>
<dbReference type="InterPro" id="IPR020846">
    <property type="entry name" value="MFS_dom"/>
</dbReference>
<keyword evidence="3 6" id="KW-0812">Transmembrane</keyword>
<keyword evidence="9" id="KW-1185">Reference proteome</keyword>
<dbReference type="PROSITE" id="PS50850">
    <property type="entry name" value="MFS"/>
    <property type="match status" value="1"/>
</dbReference>
<dbReference type="EMBL" id="QLUW01000004">
    <property type="protein sequence ID" value="RAP74588.1"/>
    <property type="molecule type" value="Genomic_DNA"/>
</dbReference>
<dbReference type="OrthoDB" id="9773404at2"/>
<organism evidence="8 9">
    <name type="scientific">Paenibacillus montanisoli</name>
    <dbReference type="NCBI Taxonomy" id="2081970"/>
    <lineage>
        <taxon>Bacteria</taxon>
        <taxon>Bacillati</taxon>
        <taxon>Bacillota</taxon>
        <taxon>Bacilli</taxon>
        <taxon>Bacillales</taxon>
        <taxon>Paenibacillaceae</taxon>
        <taxon>Paenibacillus</taxon>
    </lineage>
</organism>
<evidence type="ECO:0000256" key="4">
    <source>
        <dbReference type="ARBA" id="ARBA00022989"/>
    </source>
</evidence>
<dbReference type="InterPro" id="IPR036259">
    <property type="entry name" value="MFS_trans_sf"/>
</dbReference>
<evidence type="ECO:0000256" key="2">
    <source>
        <dbReference type="ARBA" id="ARBA00022448"/>
    </source>
</evidence>
<keyword evidence="2" id="KW-0813">Transport</keyword>
<comment type="subcellular location">
    <subcellularLocation>
        <location evidence="1">Cell membrane</location>
        <topology evidence="1">Multi-pass membrane protein</topology>
    </subcellularLocation>
</comment>
<feature type="transmembrane region" description="Helical" evidence="6">
    <location>
        <begin position="326"/>
        <end position="347"/>
    </location>
</feature>
<feature type="transmembrane region" description="Helical" evidence="6">
    <location>
        <begin position="133"/>
        <end position="154"/>
    </location>
</feature>
<feature type="transmembrane region" description="Helical" evidence="6">
    <location>
        <begin position="386"/>
        <end position="405"/>
    </location>
</feature>
<protein>
    <recommendedName>
        <fullName evidence="7">Major facilitator superfamily (MFS) profile domain-containing protein</fullName>
    </recommendedName>
</protein>
<dbReference type="Pfam" id="PF07690">
    <property type="entry name" value="MFS_1"/>
    <property type="match status" value="1"/>
</dbReference>
<name>A0A328TVQ5_9BACL</name>
<dbReference type="AlphaFoldDB" id="A0A328TVQ5"/>
<evidence type="ECO:0000256" key="3">
    <source>
        <dbReference type="ARBA" id="ARBA00022692"/>
    </source>
</evidence>
<evidence type="ECO:0000256" key="5">
    <source>
        <dbReference type="ARBA" id="ARBA00023136"/>
    </source>
</evidence>
<dbReference type="PANTHER" id="PTHR23521">
    <property type="entry name" value="TRANSPORTER MFS SUPERFAMILY"/>
    <property type="match status" value="1"/>
</dbReference>
<feature type="transmembrane region" description="Helical" evidence="6">
    <location>
        <begin position="40"/>
        <end position="64"/>
    </location>
</feature>
<feature type="transmembrane region" description="Helical" evidence="6">
    <location>
        <begin position="161"/>
        <end position="181"/>
    </location>
</feature>
<feature type="transmembrane region" description="Helical" evidence="6">
    <location>
        <begin position="267"/>
        <end position="290"/>
    </location>
</feature>
<evidence type="ECO:0000256" key="1">
    <source>
        <dbReference type="ARBA" id="ARBA00004651"/>
    </source>
</evidence>
<comment type="caution">
    <text evidence="8">The sequence shown here is derived from an EMBL/GenBank/DDBJ whole genome shotgun (WGS) entry which is preliminary data.</text>
</comment>
<reference evidence="8 9" key="1">
    <citation type="submission" date="2018-06" db="EMBL/GenBank/DDBJ databases">
        <title>Paenibacillus montanisoli sp. nov., isolated from mountain area soil.</title>
        <authorList>
            <person name="Wu M."/>
        </authorList>
    </citation>
    <scope>NUCLEOTIDE SEQUENCE [LARGE SCALE GENOMIC DNA]</scope>
    <source>
        <strain evidence="8 9">RA17</strain>
    </source>
</reference>
<feature type="transmembrane region" description="Helical" evidence="6">
    <location>
        <begin position="70"/>
        <end position="93"/>
    </location>
</feature>
<evidence type="ECO:0000313" key="9">
    <source>
        <dbReference type="Proteomes" id="UP000249260"/>
    </source>
</evidence>
<dbReference type="InterPro" id="IPR011701">
    <property type="entry name" value="MFS"/>
</dbReference>